<organism evidence="4 5">
    <name type="scientific">Salmo salar</name>
    <name type="common">Atlantic salmon</name>
    <dbReference type="NCBI Taxonomy" id="8030"/>
    <lineage>
        <taxon>Eukaryota</taxon>
        <taxon>Metazoa</taxon>
        <taxon>Chordata</taxon>
        <taxon>Craniata</taxon>
        <taxon>Vertebrata</taxon>
        <taxon>Euteleostomi</taxon>
        <taxon>Actinopterygii</taxon>
        <taxon>Neopterygii</taxon>
        <taxon>Teleostei</taxon>
        <taxon>Protacanthopterygii</taxon>
        <taxon>Salmoniformes</taxon>
        <taxon>Salmonidae</taxon>
        <taxon>Salmoninae</taxon>
        <taxon>Salmo</taxon>
    </lineage>
</organism>
<feature type="non-terminal residue" evidence="5">
    <location>
        <position position="1"/>
    </location>
</feature>
<evidence type="ECO:0000256" key="1">
    <source>
        <dbReference type="RuleBase" id="RU004388"/>
    </source>
</evidence>
<dbReference type="GO" id="GO:0007019">
    <property type="term" value="P:microtubule depolymerization"/>
    <property type="evidence" value="ECO:0007669"/>
    <property type="project" value="TreeGrafter"/>
</dbReference>
<evidence type="ECO:0000313" key="5">
    <source>
        <dbReference type="RefSeq" id="XP_014041859.2"/>
    </source>
</evidence>
<feature type="compositionally biased region" description="Acidic residues" evidence="3">
    <location>
        <begin position="7"/>
        <end position="23"/>
    </location>
</feature>
<dbReference type="PROSITE" id="PS51663">
    <property type="entry name" value="STATHMIN_3"/>
    <property type="match status" value="1"/>
</dbReference>
<dbReference type="PIRSF" id="PIRSF002285">
    <property type="entry name" value="Stathmin"/>
    <property type="match status" value="1"/>
</dbReference>
<dbReference type="SUPFAM" id="SSF101494">
    <property type="entry name" value="Stathmin"/>
    <property type="match status" value="1"/>
</dbReference>
<sequence>DQTPEDQNPEDQTPEDQNPEDQTTETNYKLFHLFSDMDVKPINKRASGQAFEVILKPPSPVSDAAHSIASPPKREVSLEDIQKKLEAAEDRRRSQEAQVLRALAEKREHERDVLLKAMEENNNFSKMAEEKLTMKMEQIKENREAHLAAMMERLQEKVREDWPAVL</sequence>
<dbReference type="KEGG" id="sasa:106595001"/>
<dbReference type="PANTHER" id="PTHR10104:SF18">
    <property type="entry name" value="STATHMIN-2"/>
    <property type="match status" value="1"/>
</dbReference>
<dbReference type="GO" id="GO:0005737">
    <property type="term" value="C:cytoplasm"/>
    <property type="evidence" value="ECO:0007669"/>
    <property type="project" value="TreeGrafter"/>
</dbReference>
<feature type="region of interest" description="Disordered" evidence="3">
    <location>
        <begin position="1"/>
        <end position="25"/>
    </location>
</feature>
<reference evidence="5" key="1">
    <citation type="submission" date="2025-08" db="UniProtKB">
        <authorList>
            <consortium name="RefSeq"/>
        </authorList>
    </citation>
    <scope>IDENTIFICATION</scope>
</reference>
<protein>
    <recommendedName>
        <fullName evidence="1">Stathmin</fullName>
    </recommendedName>
</protein>
<dbReference type="GO" id="GO:0031175">
    <property type="term" value="P:neuron projection development"/>
    <property type="evidence" value="ECO:0007669"/>
    <property type="project" value="TreeGrafter"/>
</dbReference>
<comment type="similarity">
    <text evidence="1">Belongs to the stathmin family.</text>
</comment>
<dbReference type="PRINTS" id="PR00345">
    <property type="entry name" value="STATHMIN"/>
</dbReference>
<accession>A0A1S3QR39</accession>
<dbReference type="Proteomes" id="UP001652741">
    <property type="component" value="Chromosome ssa02"/>
</dbReference>
<evidence type="ECO:0000313" key="4">
    <source>
        <dbReference type="Proteomes" id="UP001652741"/>
    </source>
</evidence>
<gene>
    <name evidence="5" type="primary">LOC106595001</name>
</gene>
<keyword evidence="4" id="KW-1185">Reference proteome</keyword>
<dbReference type="Pfam" id="PF00836">
    <property type="entry name" value="Stathmin"/>
    <property type="match status" value="1"/>
</dbReference>
<dbReference type="GeneID" id="106595001"/>
<dbReference type="InterPro" id="IPR000956">
    <property type="entry name" value="Stathmin_fam"/>
</dbReference>
<dbReference type="GO" id="GO:0015631">
    <property type="term" value="F:tubulin binding"/>
    <property type="evidence" value="ECO:0007669"/>
    <property type="project" value="TreeGrafter"/>
</dbReference>
<dbReference type="GO" id="GO:0031110">
    <property type="term" value="P:regulation of microtubule polymerization or depolymerization"/>
    <property type="evidence" value="ECO:0007669"/>
    <property type="project" value="InterPro"/>
</dbReference>
<dbReference type="PANTHER" id="PTHR10104">
    <property type="entry name" value="STATHMIN"/>
    <property type="match status" value="1"/>
</dbReference>
<feature type="coiled-coil region" evidence="2">
    <location>
        <begin position="78"/>
        <end position="112"/>
    </location>
</feature>
<dbReference type="Gene3D" id="6.10.280.30">
    <property type="match status" value="1"/>
</dbReference>
<dbReference type="GO" id="GO:0030426">
    <property type="term" value="C:growth cone"/>
    <property type="evidence" value="ECO:0007669"/>
    <property type="project" value="TreeGrafter"/>
</dbReference>
<keyword evidence="2" id="KW-0175">Coiled coil</keyword>
<name>A0A1S3QR39_SALSA</name>
<evidence type="ECO:0000256" key="3">
    <source>
        <dbReference type="SAM" id="MobiDB-lite"/>
    </source>
</evidence>
<dbReference type="RefSeq" id="XP_014041859.2">
    <property type="nucleotide sequence ID" value="XM_014186384.2"/>
</dbReference>
<dbReference type="InterPro" id="IPR036002">
    <property type="entry name" value="Stathmin_sf"/>
</dbReference>
<proteinExistence type="inferred from homology"/>
<dbReference type="AlphaFoldDB" id="A0A1S3QR39"/>
<evidence type="ECO:0000256" key="2">
    <source>
        <dbReference type="SAM" id="Coils"/>
    </source>
</evidence>